<dbReference type="OrthoDB" id="10264595at2759"/>
<feature type="domain" description="Clathrin/coatomer adaptor adaptin-like N-terminal" evidence="10">
    <location>
        <begin position="89"/>
        <end position="682"/>
    </location>
</feature>
<feature type="coiled-coil region" evidence="8">
    <location>
        <begin position="952"/>
        <end position="989"/>
    </location>
</feature>
<accession>A0A2S4KUZ7</accession>
<dbReference type="GO" id="GO:0006896">
    <property type="term" value="P:Golgi to vacuole transport"/>
    <property type="evidence" value="ECO:0007669"/>
    <property type="project" value="TreeGrafter"/>
</dbReference>
<feature type="compositionally biased region" description="Polar residues" evidence="9">
    <location>
        <begin position="833"/>
        <end position="852"/>
    </location>
</feature>
<feature type="region of interest" description="Disordered" evidence="9">
    <location>
        <begin position="999"/>
        <end position="1074"/>
    </location>
</feature>
<evidence type="ECO:0000259" key="10">
    <source>
        <dbReference type="Pfam" id="PF01602"/>
    </source>
</evidence>
<dbReference type="Pfam" id="PF01602">
    <property type="entry name" value="Adaptin_N"/>
    <property type="match status" value="1"/>
</dbReference>
<dbReference type="GO" id="GO:0010008">
    <property type="term" value="C:endosome membrane"/>
    <property type="evidence" value="ECO:0007669"/>
    <property type="project" value="TreeGrafter"/>
</dbReference>
<dbReference type="PANTHER" id="PTHR22781">
    <property type="entry name" value="DELTA ADAPTIN-RELATED"/>
    <property type="match status" value="1"/>
</dbReference>
<comment type="function">
    <text evidence="7">Part of the AP-3 complex, an adaptor-related complex which is not clathrin-associated. The complex is associated with the Golgi region as well as more peripheral structures. It facilitates the budding of vesicles from the Golgi membrane.</text>
</comment>
<dbReference type="GO" id="GO:0006623">
    <property type="term" value="P:protein targeting to vacuole"/>
    <property type="evidence" value="ECO:0007669"/>
    <property type="project" value="TreeGrafter"/>
</dbReference>
<feature type="region of interest" description="Disordered" evidence="9">
    <location>
        <begin position="427"/>
        <end position="450"/>
    </location>
</feature>
<dbReference type="InterPro" id="IPR017105">
    <property type="entry name" value="AP3_complex_dsu"/>
</dbReference>
<dbReference type="InterPro" id="IPR011989">
    <property type="entry name" value="ARM-like"/>
</dbReference>
<evidence type="ECO:0000256" key="7">
    <source>
        <dbReference type="PIRNR" id="PIRNR037092"/>
    </source>
</evidence>
<proteinExistence type="inferred from homology"/>
<dbReference type="STRING" id="94208.A0A2S4KUZ7"/>
<keyword evidence="7" id="KW-0333">Golgi apparatus</keyword>
<dbReference type="EMBL" id="PKSG01000596">
    <property type="protein sequence ID" value="POR33981.1"/>
    <property type="molecule type" value="Genomic_DNA"/>
</dbReference>
<keyword evidence="12" id="KW-1185">Reference proteome</keyword>
<comment type="caution">
    <text evidence="11">The sequence shown here is derived from an EMBL/GenBank/DDBJ whole genome shotgun (WGS) entry which is preliminary data.</text>
</comment>
<feature type="compositionally biased region" description="Basic residues" evidence="9">
    <location>
        <begin position="1053"/>
        <end position="1062"/>
    </location>
</feature>
<dbReference type="Gene3D" id="1.25.10.10">
    <property type="entry name" value="Leucine-rich Repeat Variant"/>
    <property type="match status" value="1"/>
</dbReference>
<dbReference type="Proteomes" id="UP000237481">
    <property type="component" value="Unassembled WGS sequence"/>
</dbReference>
<evidence type="ECO:0000256" key="5">
    <source>
        <dbReference type="ARBA" id="ARBA00022927"/>
    </source>
</evidence>
<evidence type="ECO:0000256" key="4">
    <source>
        <dbReference type="ARBA" id="ARBA00022737"/>
    </source>
</evidence>
<reference evidence="11 12" key="1">
    <citation type="submission" date="2018-01" db="EMBL/GenBank/DDBJ databases">
        <title>Harnessing the power of phylogenomics to disentangle the directionality and signatures of interkingdom host jumping in the parasitic fungal genus Tolypocladium.</title>
        <authorList>
            <person name="Quandt C.A."/>
            <person name="Patterson W."/>
            <person name="Spatafora J.W."/>
        </authorList>
    </citation>
    <scope>NUCLEOTIDE SEQUENCE [LARGE SCALE GENOMIC DNA]</scope>
    <source>
        <strain evidence="11 12">NRBC 100945</strain>
    </source>
</reference>
<evidence type="ECO:0000313" key="11">
    <source>
        <dbReference type="EMBL" id="POR33981.1"/>
    </source>
</evidence>
<gene>
    <name evidence="11" type="ORF">TPAR_05840</name>
</gene>
<dbReference type="AlphaFoldDB" id="A0A2S4KUZ7"/>
<evidence type="ECO:0000256" key="3">
    <source>
        <dbReference type="ARBA" id="ARBA00022448"/>
    </source>
</evidence>
<evidence type="ECO:0000256" key="2">
    <source>
        <dbReference type="ARBA" id="ARBA00006613"/>
    </source>
</evidence>
<comment type="subcellular location">
    <subcellularLocation>
        <location evidence="1">Endomembrane system</location>
    </subcellularLocation>
    <subcellularLocation>
        <location evidence="7">Golgi apparatus</location>
    </subcellularLocation>
</comment>
<keyword evidence="5 7" id="KW-0653">Protein transport</keyword>
<evidence type="ECO:0000256" key="8">
    <source>
        <dbReference type="SAM" id="Coils"/>
    </source>
</evidence>
<feature type="region of interest" description="Disordered" evidence="9">
    <location>
        <begin position="823"/>
        <end position="853"/>
    </location>
</feature>
<keyword evidence="3 7" id="KW-0813">Transport</keyword>
<dbReference type="InterPro" id="IPR002553">
    <property type="entry name" value="Clathrin/coatomer_adapt-like_N"/>
</dbReference>
<keyword evidence="8" id="KW-0175">Coiled coil</keyword>
<feature type="compositionally biased region" description="Basic and acidic residues" evidence="9">
    <location>
        <begin position="12"/>
        <end position="22"/>
    </location>
</feature>
<dbReference type="GO" id="GO:0005794">
    <property type="term" value="C:Golgi apparatus"/>
    <property type="evidence" value="ECO:0007669"/>
    <property type="project" value="UniProtKB-SubCell"/>
</dbReference>
<keyword evidence="4" id="KW-0677">Repeat</keyword>
<protein>
    <recommendedName>
        <fullName evidence="7">AP-3 complex subunit delta</fullName>
    </recommendedName>
</protein>
<evidence type="ECO:0000313" key="12">
    <source>
        <dbReference type="Proteomes" id="UP000237481"/>
    </source>
</evidence>
<evidence type="ECO:0000256" key="1">
    <source>
        <dbReference type="ARBA" id="ARBA00004308"/>
    </source>
</evidence>
<feature type="compositionally biased region" description="Basic residues" evidence="9">
    <location>
        <begin position="1016"/>
        <end position="1025"/>
    </location>
</feature>
<evidence type="ECO:0000256" key="6">
    <source>
        <dbReference type="ARBA" id="ARBA00023136"/>
    </source>
</evidence>
<dbReference type="PIRSF" id="PIRSF037092">
    <property type="entry name" value="AP3_complex_delta"/>
    <property type="match status" value="1"/>
</dbReference>
<name>A0A2S4KUZ7_9HYPO</name>
<dbReference type="SUPFAM" id="SSF48371">
    <property type="entry name" value="ARM repeat"/>
    <property type="match status" value="1"/>
</dbReference>
<feature type="region of interest" description="Disordered" evidence="9">
    <location>
        <begin position="1"/>
        <end position="50"/>
    </location>
</feature>
<dbReference type="InterPro" id="IPR016024">
    <property type="entry name" value="ARM-type_fold"/>
</dbReference>
<dbReference type="GO" id="GO:0030123">
    <property type="term" value="C:AP-3 adaptor complex"/>
    <property type="evidence" value="ECO:0007669"/>
    <property type="project" value="InterPro"/>
</dbReference>
<dbReference type="PANTHER" id="PTHR22781:SF12">
    <property type="entry name" value="AP-3 COMPLEX SUBUNIT DELTA-1"/>
    <property type="match status" value="1"/>
</dbReference>
<keyword evidence="6" id="KW-0472">Membrane</keyword>
<organism evidence="11 12">
    <name type="scientific">Tolypocladium paradoxum</name>
    <dbReference type="NCBI Taxonomy" id="94208"/>
    <lineage>
        <taxon>Eukaryota</taxon>
        <taxon>Fungi</taxon>
        <taxon>Dikarya</taxon>
        <taxon>Ascomycota</taxon>
        <taxon>Pezizomycotina</taxon>
        <taxon>Sordariomycetes</taxon>
        <taxon>Hypocreomycetidae</taxon>
        <taxon>Hypocreales</taxon>
        <taxon>Ophiocordycipitaceae</taxon>
        <taxon>Tolypocladium</taxon>
    </lineage>
</organism>
<evidence type="ECO:0000256" key="9">
    <source>
        <dbReference type="SAM" id="MobiDB-lite"/>
    </source>
</evidence>
<comment type="subunit">
    <text evidence="7">Adaptor protein complex 3 (AP-3) is a heterotetramer.</text>
</comment>
<sequence length="1074" mass="117386">MYEDSAMPHRGGRGDGAEEMRAGELTAGAAQVRKVPLRPHQGAAEPQGQREGVYTKDIEGMPRRGPQPGHGFVTAFPLRSPPKHADVCPDVKATALLKLIYLEMVGYDMSWASFHVLEVMSSAKYHQKRVGYLGAVQSFRPDTEVLMLATNLLKKDLGSSTPTVISLPIATLPHVITPSLALSTLADLLPRLSHSHANIRKKTLVTLYRLALVYPEALRAAWPKIKERLMDATEDPSVTAAIVNVVCELGWRRPHDFLPLAPRLFELLVDGGNNWMAIKLIKLFAALTPLEPRLVRKLLPPLTNIMSTTAAMSLLYECINGIIQGGILGNGDDVSGTDEIATLCVNKLRGMIMIDGDPNLKYVALLAFNKIVVTHPYLVAQQEDVILECIDSPDITIRIQALDLVQGMVTSENLISVVSRLMKQLKSATPTKDRNRPDTSSLVPSSDSDDEAQVAVMEAAKADNEDPPLPEDYRIDAIGRILFMGSKDNYSNVLDFDWYIDVLTQLVRMAPVPRAFDADLGSIATSRSSADVSEKIGDELRNVAVKVRAMRATAVRASEIILAQLNADAPVGHTITSGALKSITWILGEYAAQLSTPDDTLNGLLQVVPRTGRPEVCTTALLAITKVFASIAGDEMEPWTAERKSRISLLMARILHVAEPLALHPNLEVQERAVEFIELLKLTAEAASGQPASTDEAQQDPPLLLTQAIPSLFNGWELNSVAPGAQRNVPKPDGLDLDEPIHSNLNQLLSQADLISLGPDEVDEFEVYYNQRLPPTSMSSSAPAISRLAEPTEEMAGSYQQPSEESYLDSDIIARRKADRLERNKDDPFYIPSNDTPRTSTPIHSILQNSNGPDLDIDSIPIMQLDLDKVGNAPAPTPKPQRKPKQKLLISADETLEGSDSGHGRNYDSEINSDSFTKARSRKLKQSLLQVDSSTIGALSLEGERPAHGFDYERQQREEAEMQQAVKEVERLRLEMQRANERIQVAQGVDAEGTVVRKKKKVAQKAADDEGGAAVKPKKKKKKKNPVAEEGISTAGEGEGEQSLAADEAVVVPKKKTKKKKRLAEIEDTAGKAA</sequence>
<comment type="similarity">
    <text evidence="2 7">Belongs to the adaptor complexes large subunit family.</text>
</comment>